<feature type="region of interest" description="Disordered" evidence="1">
    <location>
        <begin position="1"/>
        <end position="24"/>
    </location>
</feature>
<evidence type="ECO:0000313" key="2">
    <source>
        <dbReference type="EMBL" id="EDR00774.1"/>
    </source>
</evidence>
<dbReference type="OrthoDB" id="2867931at2759"/>
<dbReference type="InParanoid" id="B0DXD8"/>
<dbReference type="Proteomes" id="UP000001194">
    <property type="component" value="Unassembled WGS sequence"/>
</dbReference>
<evidence type="ECO:0000313" key="3">
    <source>
        <dbReference type="Proteomes" id="UP000001194"/>
    </source>
</evidence>
<dbReference type="RefSeq" id="XP_001888566.1">
    <property type="nucleotide sequence ID" value="XM_001888531.1"/>
</dbReference>
<reference evidence="2 3" key="1">
    <citation type="journal article" date="2008" name="Nature">
        <title>The genome of Laccaria bicolor provides insights into mycorrhizal symbiosis.</title>
        <authorList>
            <person name="Martin F."/>
            <person name="Aerts A."/>
            <person name="Ahren D."/>
            <person name="Brun A."/>
            <person name="Danchin E.G.J."/>
            <person name="Duchaussoy F."/>
            <person name="Gibon J."/>
            <person name="Kohler A."/>
            <person name="Lindquist E."/>
            <person name="Pereda V."/>
            <person name="Salamov A."/>
            <person name="Shapiro H.J."/>
            <person name="Wuyts J."/>
            <person name="Blaudez D."/>
            <person name="Buee M."/>
            <person name="Brokstein P."/>
            <person name="Canbaeck B."/>
            <person name="Cohen D."/>
            <person name="Courty P.E."/>
            <person name="Coutinho P.M."/>
            <person name="Delaruelle C."/>
            <person name="Detter J.C."/>
            <person name="Deveau A."/>
            <person name="DiFazio S."/>
            <person name="Duplessis S."/>
            <person name="Fraissinet-Tachet L."/>
            <person name="Lucic E."/>
            <person name="Frey-Klett P."/>
            <person name="Fourrey C."/>
            <person name="Feussner I."/>
            <person name="Gay G."/>
            <person name="Grimwood J."/>
            <person name="Hoegger P.J."/>
            <person name="Jain P."/>
            <person name="Kilaru S."/>
            <person name="Labbe J."/>
            <person name="Lin Y.C."/>
            <person name="Legue V."/>
            <person name="Le Tacon F."/>
            <person name="Marmeisse R."/>
            <person name="Melayah D."/>
            <person name="Montanini B."/>
            <person name="Muratet M."/>
            <person name="Nehls U."/>
            <person name="Niculita-Hirzel H."/>
            <person name="Oudot-Le Secq M.P."/>
            <person name="Peter M."/>
            <person name="Quesneville H."/>
            <person name="Rajashekar B."/>
            <person name="Reich M."/>
            <person name="Rouhier N."/>
            <person name="Schmutz J."/>
            <person name="Yin T."/>
            <person name="Chalot M."/>
            <person name="Henrissat B."/>
            <person name="Kuees U."/>
            <person name="Lucas S."/>
            <person name="Van de Peer Y."/>
            <person name="Podila G.K."/>
            <person name="Polle A."/>
            <person name="Pukkila P.J."/>
            <person name="Richardson P.M."/>
            <person name="Rouze P."/>
            <person name="Sanders I.R."/>
            <person name="Stajich J.E."/>
            <person name="Tunlid A."/>
            <person name="Tuskan G."/>
            <person name="Grigoriev I.V."/>
        </authorList>
    </citation>
    <scope>NUCLEOTIDE SEQUENCE [LARGE SCALE GENOMIC DNA]</scope>
    <source>
        <strain evidence="3">S238N-H82 / ATCC MYA-4686</strain>
    </source>
</reference>
<dbReference type="KEGG" id="lbc:LACBIDRAFT_313030"/>
<dbReference type="AlphaFoldDB" id="B0DXD8"/>
<accession>B0DXD8</accession>
<proteinExistence type="predicted"/>
<gene>
    <name evidence="2" type="primary">Lbphb2</name>
    <name evidence="2" type="ORF">LACBIDRAFT_313030</name>
</gene>
<organism evidence="3">
    <name type="scientific">Laccaria bicolor (strain S238N-H82 / ATCC MYA-4686)</name>
    <name type="common">Bicoloured deceiver</name>
    <name type="synonym">Laccaria laccata var. bicolor</name>
    <dbReference type="NCBI Taxonomy" id="486041"/>
    <lineage>
        <taxon>Eukaryota</taxon>
        <taxon>Fungi</taxon>
        <taxon>Dikarya</taxon>
        <taxon>Basidiomycota</taxon>
        <taxon>Agaricomycotina</taxon>
        <taxon>Agaricomycetes</taxon>
        <taxon>Agaricomycetidae</taxon>
        <taxon>Agaricales</taxon>
        <taxon>Agaricineae</taxon>
        <taxon>Hydnangiaceae</taxon>
        <taxon>Laccaria</taxon>
    </lineage>
</organism>
<dbReference type="InterPro" id="IPR012597">
    <property type="entry name" value="Pheromone"/>
</dbReference>
<dbReference type="HOGENOM" id="CLU_3087641_0_0_1"/>
<dbReference type="EMBL" id="DS547146">
    <property type="protein sequence ID" value="EDR00774.1"/>
    <property type="molecule type" value="Genomic_DNA"/>
</dbReference>
<protein>
    <submittedName>
        <fullName evidence="2">Pheromone-like protein</fullName>
    </submittedName>
</protein>
<dbReference type="GO" id="GO:0016020">
    <property type="term" value="C:membrane"/>
    <property type="evidence" value="ECO:0007669"/>
    <property type="project" value="InterPro"/>
</dbReference>
<dbReference type="Pfam" id="PF08015">
    <property type="entry name" value="Pheromone"/>
    <property type="match status" value="1"/>
</dbReference>
<keyword evidence="3" id="KW-1185">Reference proteome</keyword>
<name>B0DXD8_LACBS</name>
<dbReference type="GeneID" id="6084257"/>
<dbReference type="GO" id="GO:0000772">
    <property type="term" value="F:mating pheromone activity"/>
    <property type="evidence" value="ECO:0007669"/>
    <property type="project" value="InterPro"/>
</dbReference>
<evidence type="ECO:0000256" key="1">
    <source>
        <dbReference type="SAM" id="MobiDB-lite"/>
    </source>
</evidence>
<sequence>MDSFSTFDLSTFEPTSSSLPISSAHQTEDDDILRQLVDEDTKLGYAGYCVIA</sequence>